<feature type="domain" description="F-box" evidence="1">
    <location>
        <begin position="166"/>
        <end position="212"/>
    </location>
</feature>
<gene>
    <name evidence="2" type="ORF">BCV72DRAFT_224889</name>
</gene>
<dbReference type="InterPro" id="IPR007131">
    <property type="entry name" value="SHD1"/>
</dbReference>
<evidence type="ECO:0000313" key="2">
    <source>
        <dbReference type="EMBL" id="ORE08551.1"/>
    </source>
</evidence>
<accession>A0A1X0R9D7</accession>
<dbReference type="SUPFAM" id="SSF81383">
    <property type="entry name" value="F-box domain"/>
    <property type="match status" value="1"/>
</dbReference>
<dbReference type="VEuPathDB" id="FungiDB:BCV72DRAFT_224889"/>
<sequence>MTERLWLGNDGKYQVYASYVCLFQDKKVKLRKPNGAVIAVPLNLLCEEDIAFIATQSGHLKNDSMIQNDRQKNEKYILPTLQLSSSPEYSSSEGTVSTVASNKVYSEQRLLSSSETLQQVVPVSNHQQVRHMSPDESKRMMPKRSFSSMTEQFKRQTFIDSPLTDAHSLAYLPSKVIGGLLSFLDTRSRLRLSMVNRRLHRLVFRPETWTSVWFSHHDNGMIDDAFLYRLAVFLQRRDLHNAIKHMILDGTNVTASSILLVVKHLENVETLSIQSCWKIHTYELATELTRLAKSSKRYSCKISRVTIGKVLHRGPTQLEQHEAPLDSKSFGQDIWYINAGLNRLSNKNVVFDVALCNTCHVGAAGQEFHCISCGILPLFKCAGCAPRCDRCGSRSCGLPTCTDPKLKVDVTQCGRCRLPLALCNDISSASCQQARQPCAQCHGLFHVRCRTNDGAYTSNQCSTCGTVACPNCELIICAGKCKGQWCRHCVTNVNIAHCKCIVIHGKANHATKTLGKRFVCGQCQRTCRCGIGHFCDRCLQVHSEKCQPS</sequence>
<reference evidence="2" key="1">
    <citation type="journal article" date="2016" name="Proc. Natl. Acad. Sci. U.S.A.">
        <title>Lipid metabolic changes in an early divergent fungus govern the establishment of a mutualistic symbiosis with endobacteria.</title>
        <authorList>
            <person name="Lastovetsky O.A."/>
            <person name="Gaspar M.L."/>
            <person name="Mondo S.J."/>
            <person name="LaButti K.M."/>
            <person name="Sandor L."/>
            <person name="Grigoriev I.V."/>
            <person name="Henry S.A."/>
            <person name="Pawlowska T.E."/>
        </authorList>
    </citation>
    <scope>NUCLEOTIDE SEQUENCE [LARGE SCALE GENOMIC DNA]</scope>
    <source>
        <strain evidence="2">ATCC 52814</strain>
    </source>
</reference>
<evidence type="ECO:0000259" key="1">
    <source>
        <dbReference type="PROSITE" id="PS50181"/>
    </source>
</evidence>
<dbReference type="AlphaFoldDB" id="A0A1X0R9D7"/>
<dbReference type="GO" id="GO:0008092">
    <property type="term" value="F:cytoskeletal protein binding"/>
    <property type="evidence" value="ECO:0007669"/>
    <property type="project" value="InterPro"/>
</dbReference>
<dbReference type="Pfam" id="PF12937">
    <property type="entry name" value="F-box-like"/>
    <property type="match status" value="1"/>
</dbReference>
<dbReference type="GO" id="GO:0030674">
    <property type="term" value="F:protein-macromolecule adaptor activity"/>
    <property type="evidence" value="ECO:0007669"/>
    <property type="project" value="InterPro"/>
</dbReference>
<dbReference type="Proteomes" id="UP000242414">
    <property type="component" value="Unassembled WGS sequence"/>
</dbReference>
<protein>
    <recommendedName>
        <fullName evidence="1">F-box domain-containing protein</fullName>
    </recommendedName>
</protein>
<dbReference type="InterPro" id="IPR036047">
    <property type="entry name" value="F-box-like_dom_sf"/>
</dbReference>
<dbReference type="PROSITE" id="PS50181">
    <property type="entry name" value="FBOX"/>
    <property type="match status" value="1"/>
</dbReference>
<dbReference type="EMBL" id="KV921887">
    <property type="protein sequence ID" value="ORE08551.1"/>
    <property type="molecule type" value="Genomic_DNA"/>
</dbReference>
<dbReference type="InterPro" id="IPR001810">
    <property type="entry name" value="F-box_dom"/>
</dbReference>
<dbReference type="GO" id="GO:0042802">
    <property type="term" value="F:identical protein binding"/>
    <property type="evidence" value="ECO:0007669"/>
    <property type="project" value="InterPro"/>
</dbReference>
<dbReference type="Gene3D" id="3.80.10.10">
    <property type="entry name" value="Ribonuclease Inhibitor"/>
    <property type="match status" value="1"/>
</dbReference>
<dbReference type="InterPro" id="IPR032675">
    <property type="entry name" value="LRR_dom_sf"/>
</dbReference>
<organism evidence="2">
    <name type="scientific">Rhizopus microsporus var. microsporus</name>
    <dbReference type="NCBI Taxonomy" id="86635"/>
    <lineage>
        <taxon>Eukaryota</taxon>
        <taxon>Fungi</taxon>
        <taxon>Fungi incertae sedis</taxon>
        <taxon>Mucoromycota</taxon>
        <taxon>Mucoromycotina</taxon>
        <taxon>Mucoromycetes</taxon>
        <taxon>Mucorales</taxon>
        <taxon>Mucorineae</taxon>
        <taxon>Rhizopodaceae</taxon>
        <taxon>Rhizopus</taxon>
    </lineage>
</organism>
<name>A0A1X0R9D7_RHIZD</name>
<dbReference type="OrthoDB" id="2285780at2759"/>
<dbReference type="Gene3D" id="2.30.30.700">
    <property type="entry name" value="SLA1 homology domain 1"/>
    <property type="match status" value="1"/>
</dbReference>
<dbReference type="GO" id="GO:0043130">
    <property type="term" value="F:ubiquitin binding"/>
    <property type="evidence" value="ECO:0007669"/>
    <property type="project" value="InterPro"/>
</dbReference>
<proteinExistence type="predicted"/>
<dbReference type="Pfam" id="PF03983">
    <property type="entry name" value="SHD1"/>
    <property type="match status" value="1"/>
</dbReference>